<evidence type="ECO:0000313" key="7">
    <source>
        <dbReference type="Proteomes" id="UP000280668"/>
    </source>
</evidence>
<dbReference type="InterPro" id="IPR027417">
    <property type="entry name" value="P-loop_NTPase"/>
</dbReference>
<dbReference type="Gene3D" id="3.40.50.300">
    <property type="entry name" value="P-loop containing nucleotide triphosphate hydrolases"/>
    <property type="match status" value="1"/>
</dbReference>
<protein>
    <submittedName>
        <fullName evidence="6">Teichoic acid transport system ATP-binding protein</fullName>
    </submittedName>
</protein>
<accession>A0A3N2BAC6</accession>
<keyword evidence="4 6" id="KW-0067">ATP-binding</keyword>
<dbReference type="RefSeq" id="WP_123302724.1">
    <property type="nucleotide sequence ID" value="NZ_RKHK01000001.1"/>
</dbReference>
<dbReference type="SUPFAM" id="SSF52540">
    <property type="entry name" value="P-loop containing nucleoside triphosphate hydrolases"/>
    <property type="match status" value="1"/>
</dbReference>
<dbReference type="InterPro" id="IPR050683">
    <property type="entry name" value="Bact_Polysacc_Export_ATP-bd"/>
</dbReference>
<reference evidence="6 7" key="1">
    <citation type="submission" date="2018-11" db="EMBL/GenBank/DDBJ databases">
        <title>Sequencing the genomes of 1000 actinobacteria strains.</title>
        <authorList>
            <person name="Klenk H.-P."/>
        </authorList>
    </citation>
    <scope>NUCLEOTIDE SEQUENCE [LARGE SCALE GENOMIC DNA]</scope>
    <source>
        <strain evidence="6 7">DSM 11294</strain>
    </source>
</reference>
<dbReference type="EMBL" id="RKHK01000001">
    <property type="protein sequence ID" value="ROR72112.1"/>
    <property type="molecule type" value="Genomic_DNA"/>
</dbReference>
<dbReference type="GO" id="GO:0140359">
    <property type="term" value="F:ABC-type transporter activity"/>
    <property type="evidence" value="ECO:0007669"/>
    <property type="project" value="InterPro"/>
</dbReference>
<dbReference type="Proteomes" id="UP000280668">
    <property type="component" value="Unassembled WGS sequence"/>
</dbReference>
<dbReference type="GO" id="GO:0016020">
    <property type="term" value="C:membrane"/>
    <property type="evidence" value="ECO:0007669"/>
    <property type="project" value="InterPro"/>
</dbReference>
<evidence type="ECO:0000256" key="3">
    <source>
        <dbReference type="ARBA" id="ARBA00022741"/>
    </source>
</evidence>
<sequence>MAETEIDFEYDAEDFAGDTTTSARIGAPSVVVDNVHVKYRVFGSKKTSLVDGEAGPSRLRRLRNRMKGHVGAVSEVHAVKGVSFVAHRGESIGIVGTNGSGKSTLLRAAAGLVPLAEGRIWTEAKPSLLGVNAALVPALTGERNIMIGGLALGLSPQEVRERTAEIIDFADLGDFVHLPMKTYSSGMAARLRFAISSVARPDILMIDEALSTGDAEFRQKSKARIDEIREHAGTIFLVTHSSEAIIRMCSRVIWIKQGQVEADGDPDEVTQEYRKYIRTVRADQKAAREAQLQAELAAVERSEKERRKGQA</sequence>
<dbReference type="Pfam" id="PF00005">
    <property type="entry name" value="ABC_tran"/>
    <property type="match status" value="1"/>
</dbReference>
<dbReference type="SMART" id="SM00382">
    <property type="entry name" value="AAA"/>
    <property type="match status" value="1"/>
</dbReference>
<comment type="similarity">
    <text evidence="1">Belongs to the ABC transporter superfamily.</text>
</comment>
<dbReference type="GO" id="GO:0005524">
    <property type="term" value="F:ATP binding"/>
    <property type="evidence" value="ECO:0007669"/>
    <property type="project" value="UniProtKB-KW"/>
</dbReference>
<dbReference type="InterPro" id="IPR015860">
    <property type="entry name" value="ABC_transpr_TagH-like"/>
</dbReference>
<keyword evidence="7" id="KW-1185">Reference proteome</keyword>
<comment type="caution">
    <text evidence="6">The sequence shown here is derived from an EMBL/GenBank/DDBJ whole genome shotgun (WGS) entry which is preliminary data.</text>
</comment>
<evidence type="ECO:0000256" key="1">
    <source>
        <dbReference type="ARBA" id="ARBA00005417"/>
    </source>
</evidence>
<evidence type="ECO:0000313" key="6">
    <source>
        <dbReference type="EMBL" id="ROR72112.1"/>
    </source>
</evidence>
<evidence type="ECO:0000256" key="4">
    <source>
        <dbReference type="ARBA" id="ARBA00022840"/>
    </source>
</evidence>
<organism evidence="6 7">
    <name type="scientific">Bogoriella caseilytica</name>
    <dbReference type="NCBI Taxonomy" id="56055"/>
    <lineage>
        <taxon>Bacteria</taxon>
        <taxon>Bacillati</taxon>
        <taxon>Actinomycetota</taxon>
        <taxon>Actinomycetes</taxon>
        <taxon>Micrococcales</taxon>
        <taxon>Bogoriellaceae</taxon>
        <taxon>Bogoriella</taxon>
    </lineage>
</organism>
<keyword evidence="3" id="KW-0547">Nucleotide-binding</keyword>
<evidence type="ECO:0000256" key="2">
    <source>
        <dbReference type="ARBA" id="ARBA00022448"/>
    </source>
</evidence>
<dbReference type="InterPro" id="IPR017871">
    <property type="entry name" value="ABC_transporter-like_CS"/>
</dbReference>
<feature type="domain" description="ABC transporter" evidence="5">
    <location>
        <begin position="60"/>
        <end position="282"/>
    </location>
</feature>
<dbReference type="OrthoDB" id="9778870at2"/>
<dbReference type="AlphaFoldDB" id="A0A3N2BAC6"/>
<keyword evidence="2" id="KW-0813">Transport</keyword>
<gene>
    <name evidence="6" type="ORF">EDD31_0459</name>
</gene>
<dbReference type="PROSITE" id="PS50893">
    <property type="entry name" value="ABC_TRANSPORTER_2"/>
    <property type="match status" value="1"/>
</dbReference>
<dbReference type="CDD" id="cd03220">
    <property type="entry name" value="ABC_KpsT_Wzt"/>
    <property type="match status" value="1"/>
</dbReference>
<evidence type="ECO:0000259" key="5">
    <source>
        <dbReference type="PROSITE" id="PS50893"/>
    </source>
</evidence>
<name>A0A3N2BAC6_9MICO</name>
<dbReference type="PANTHER" id="PTHR46743:SF2">
    <property type="entry name" value="TEICHOIC ACIDS EXPORT ATP-BINDING PROTEIN TAGH"/>
    <property type="match status" value="1"/>
</dbReference>
<dbReference type="GO" id="GO:0016887">
    <property type="term" value="F:ATP hydrolysis activity"/>
    <property type="evidence" value="ECO:0007669"/>
    <property type="project" value="InterPro"/>
</dbReference>
<proteinExistence type="inferred from homology"/>
<dbReference type="PANTHER" id="PTHR46743">
    <property type="entry name" value="TEICHOIC ACIDS EXPORT ATP-BINDING PROTEIN TAGH"/>
    <property type="match status" value="1"/>
</dbReference>
<dbReference type="InterPro" id="IPR003593">
    <property type="entry name" value="AAA+_ATPase"/>
</dbReference>
<dbReference type="PROSITE" id="PS00211">
    <property type="entry name" value="ABC_TRANSPORTER_1"/>
    <property type="match status" value="1"/>
</dbReference>
<dbReference type="InterPro" id="IPR003439">
    <property type="entry name" value="ABC_transporter-like_ATP-bd"/>
</dbReference>